<reference evidence="1 2" key="1">
    <citation type="submission" date="2009-06" db="EMBL/GenBank/DDBJ databases">
        <title>The draft genome of Clostridium carboxidivorans P7.</title>
        <authorList>
            <consortium name="US DOE Joint Genome Institute (JGI-PGF)"/>
            <person name="Lucas S."/>
            <person name="Copeland A."/>
            <person name="Lapidus A."/>
            <person name="Glavina del Rio T."/>
            <person name="Tice H."/>
            <person name="Bruce D."/>
            <person name="Goodwin L."/>
            <person name="Pitluck S."/>
            <person name="Larimer F."/>
            <person name="Land M.L."/>
            <person name="Hauser L."/>
            <person name="Hemme C.L."/>
        </authorList>
    </citation>
    <scope>NUCLEOTIDE SEQUENCE [LARGE SCALE GENOMIC DNA]</scope>
    <source>
        <strain evidence="1 2">P7</strain>
    </source>
</reference>
<dbReference type="InterPro" id="IPR029069">
    <property type="entry name" value="HotDog_dom_sf"/>
</dbReference>
<dbReference type="EMBL" id="ACVI01000138">
    <property type="protein sequence ID" value="EET84667.1"/>
    <property type="molecule type" value="Genomic_DNA"/>
</dbReference>
<proteinExistence type="predicted"/>
<gene>
    <name evidence="1" type="ORF">CcarbDRAFT_4884</name>
</gene>
<evidence type="ECO:0000313" key="1">
    <source>
        <dbReference type="EMBL" id="EET84667.1"/>
    </source>
</evidence>
<dbReference type="Gene3D" id="3.10.129.10">
    <property type="entry name" value="Hotdog Thioesterase"/>
    <property type="match status" value="1"/>
</dbReference>
<dbReference type="PATRIC" id="fig|536227.13.peg.4906"/>
<name>C6Q1G6_9CLOT</name>
<organism evidence="1 2">
    <name type="scientific">Clostridium carboxidivorans P7</name>
    <dbReference type="NCBI Taxonomy" id="536227"/>
    <lineage>
        <taxon>Bacteria</taxon>
        <taxon>Bacillati</taxon>
        <taxon>Bacillota</taxon>
        <taxon>Clostridia</taxon>
        <taxon>Eubacteriales</taxon>
        <taxon>Clostridiaceae</taxon>
        <taxon>Clostridium</taxon>
    </lineage>
</organism>
<dbReference type="OrthoDB" id="5510361at2"/>
<keyword evidence="2" id="KW-1185">Reference proteome</keyword>
<accession>C6Q1G6</accession>
<dbReference type="STRING" id="536227.Ccar_23765"/>
<dbReference type="CDD" id="cd03440">
    <property type="entry name" value="hot_dog"/>
    <property type="match status" value="1"/>
</dbReference>
<sequence length="149" mass="16696">MRNQSVLSYKMMPSDANNLGFVVPAGRILDIWGDAETEVMILNDGDESLCLGYHDVKFYHDLYLGDQVDFKATMVKIGNTSRTVKLETYKIATQAKRNGRPEADDSEMDLLDPPLLCGEGYSILVVKKNLQRGIQPDGIVADPWEEVEK</sequence>
<comment type="caution">
    <text evidence="1">The sequence shown here is derived from an EMBL/GenBank/DDBJ whole genome shotgun (WGS) entry which is preliminary data.</text>
</comment>
<dbReference type="Proteomes" id="UP000004198">
    <property type="component" value="Unassembled WGS sequence"/>
</dbReference>
<evidence type="ECO:0000313" key="2">
    <source>
        <dbReference type="Proteomes" id="UP000004198"/>
    </source>
</evidence>
<dbReference type="SUPFAM" id="SSF54637">
    <property type="entry name" value="Thioesterase/thiol ester dehydrase-isomerase"/>
    <property type="match status" value="1"/>
</dbReference>
<dbReference type="eggNOG" id="COG1607">
    <property type="taxonomic scope" value="Bacteria"/>
</dbReference>
<dbReference type="RefSeq" id="WP_007063768.1">
    <property type="nucleotide sequence ID" value="NZ_ACVI01000138.1"/>
</dbReference>
<dbReference type="KEGG" id="cck:Ccar_23765"/>
<evidence type="ECO:0008006" key="3">
    <source>
        <dbReference type="Google" id="ProtNLM"/>
    </source>
</evidence>
<protein>
    <recommendedName>
        <fullName evidence="3">Beta-alanyl-CoA:ammonia lyase</fullName>
    </recommendedName>
</protein>
<dbReference type="AlphaFoldDB" id="C6Q1G6"/>